<accession>A0ABN3GGS5</accession>
<proteinExistence type="predicted"/>
<dbReference type="InterPro" id="IPR007213">
    <property type="entry name" value="Ppm1/Ppm2/Tcmp"/>
</dbReference>
<dbReference type="Proteomes" id="UP001501218">
    <property type="component" value="Unassembled WGS sequence"/>
</dbReference>
<evidence type="ECO:0000313" key="4">
    <source>
        <dbReference type="Proteomes" id="UP001501218"/>
    </source>
</evidence>
<evidence type="ECO:0000256" key="1">
    <source>
        <dbReference type="ARBA" id="ARBA00022603"/>
    </source>
</evidence>
<dbReference type="RefSeq" id="WP_344132476.1">
    <property type="nucleotide sequence ID" value="NZ_BAAARA010000010.1"/>
</dbReference>
<dbReference type="Gene3D" id="3.40.50.150">
    <property type="entry name" value="Vaccinia Virus protein VP39"/>
    <property type="match status" value="1"/>
</dbReference>
<protein>
    <submittedName>
        <fullName evidence="3">Uncharacterized protein</fullName>
    </submittedName>
</protein>
<name>A0ABN3GGS5_9PSEU</name>
<dbReference type="PANTHER" id="PTHR43619">
    <property type="entry name" value="S-ADENOSYL-L-METHIONINE-DEPENDENT METHYLTRANSFERASE YKTD-RELATED"/>
    <property type="match status" value="1"/>
</dbReference>
<comment type="caution">
    <text evidence="3">The sequence shown here is derived from an EMBL/GenBank/DDBJ whole genome shotgun (WGS) entry which is preliminary data.</text>
</comment>
<keyword evidence="2" id="KW-0808">Transferase</keyword>
<evidence type="ECO:0000256" key="2">
    <source>
        <dbReference type="ARBA" id="ARBA00022679"/>
    </source>
</evidence>
<sequence length="275" mass="30827">MASSGMDLTDVRATMLRTLHLRALDANSPAPVLGDRYAAEAVRRIDYDWGRLAKRGLANDCYAVALRANRFDDLAAGFLRRHADAAVIDLGCGLDSRAFRLAPGSGVRWFDIDLPEVVELRRRLYADGDGYRMLAGSATDPRWLRELPSDGPTLVIIEGLLMYLSPAANRELFRRLTEHRTTGEIVFDGVAPWVAAKSRVLKRCFPRWHRAPAYLTSQRDYPGIIAETPGLRQITDVGVLTDTHRAPDPSVRRYYGLLGKVAAIENWMRVFRTAF</sequence>
<evidence type="ECO:0000313" key="3">
    <source>
        <dbReference type="EMBL" id="GAA2351325.1"/>
    </source>
</evidence>
<dbReference type="InterPro" id="IPR029063">
    <property type="entry name" value="SAM-dependent_MTases_sf"/>
</dbReference>
<keyword evidence="4" id="KW-1185">Reference proteome</keyword>
<reference evidence="3 4" key="1">
    <citation type="journal article" date="2019" name="Int. J. Syst. Evol. Microbiol.">
        <title>The Global Catalogue of Microorganisms (GCM) 10K type strain sequencing project: providing services to taxonomists for standard genome sequencing and annotation.</title>
        <authorList>
            <consortium name="The Broad Institute Genomics Platform"/>
            <consortium name="The Broad Institute Genome Sequencing Center for Infectious Disease"/>
            <person name="Wu L."/>
            <person name="Ma J."/>
        </authorList>
    </citation>
    <scope>NUCLEOTIDE SEQUENCE [LARGE SCALE GENOMIC DNA]</scope>
    <source>
        <strain evidence="3 4">JCM 16221</strain>
    </source>
</reference>
<organism evidence="3 4">
    <name type="scientific">Saccharopolyspora halophila</name>
    <dbReference type="NCBI Taxonomy" id="405551"/>
    <lineage>
        <taxon>Bacteria</taxon>
        <taxon>Bacillati</taxon>
        <taxon>Actinomycetota</taxon>
        <taxon>Actinomycetes</taxon>
        <taxon>Pseudonocardiales</taxon>
        <taxon>Pseudonocardiaceae</taxon>
        <taxon>Saccharopolyspora</taxon>
    </lineage>
</organism>
<dbReference type="SUPFAM" id="SSF53335">
    <property type="entry name" value="S-adenosyl-L-methionine-dependent methyltransferases"/>
    <property type="match status" value="1"/>
</dbReference>
<keyword evidence="1" id="KW-0489">Methyltransferase</keyword>
<dbReference type="PANTHER" id="PTHR43619:SF2">
    <property type="entry name" value="S-ADENOSYL-L-METHIONINE-DEPENDENT METHYLTRANSFERASES SUPERFAMILY PROTEIN"/>
    <property type="match status" value="1"/>
</dbReference>
<dbReference type="Pfam" id="PF04072">
    <property type="entry name" value="LCM"/>
    <property type="match status" value="1"/>
</dbReference>
<gene>
    <name evidence="3" type="ORF">GCM10009854_31360</name>
</gene>
<dbReference type="EMBL" id="BAAARA010000010">
    <property type="protein sequence ID" value="GAA2351325.1"/>
    <property type="molecule type" value="Genomic_DNA"/>
</dbReference>